<organism evidence="3 4">
    <name type="scientific">Anaeramoeba ignava</name>
    <name type="common">Anaerobic marine amoeba</name>
    <dbReference type="NCBI Taxonomy" id="1746090"/>
    <lineage>
        <taxon>Eukaryota</taxon>
        <taxon>Metamonada</taxon>
        <taxon>Anaeramoebidae</taxon>
        <taxon>Anaeramoeba</taxon>
    </lineage>
</organism>
<keyword evidence="4" id="KW-1185">Reference proteome</keyword>
<dbReference type="PANTHER" id="PTHR34106:SF5">
    <property type="entry name" value="GLYCOSIDASE"/>
    <property type="match status" value="1"/>
</dbReference>
<dbReference type="InterPro" id="IPR007184">
    <property type="entry name" value="Mannoside_phosphorylase"/>
</dbReference>
<dbReference type="OMA" id="LDWELCD"/>
<dbReference type="EMBL" id="JAPDFW010000131">
    <property type="protein sequence ID" value="KAJ5067263.1"/>
    <property type="molecule type" value="Genomic_DNA"/>
</dbReference>
<evidence type="ECO:0000256" key="2">
    <source>
        <dbReference type="ARBA" id="ARBA00022679"/>
    </source>
</evidence>
<name>A0A9Q0L731_ANAIG</name>
<dbReference type="GO" id="GO:0016757">
    <property type="term" value="F:glycosyltransferase activity"/>
    <property type="evidence" value="ECO:0007669"/>
    <property type="project" value="UniProtKB-KW"/>
</dbReference>
<dbReference type="AlphaFoldDB" id="A0A9Q0L731"/>
<dbReference type="Proteomes" id="UP001149090">
    <property type="component" value="Unassembled WGS sequence"/>
</dbReference>
<dbReference type="SUPFAM" id="SSF75005">
    <property type="entry name" value="Arabinanase/levansucrase/invertase"/>
    <property type="match status" value="1"/>
</dbReference>
<evidence type="ECO:0000313" key="4">
    <source>
        <dbReference type="Proteomes" id="UP001149090"/>
    </source>
</evidence>
<evidence type="ECO:0008006" key="5">
    <source>
        <dbReference type="Google" id="ProtNLM"/>
    </source>
</evidence>
<keyword evidence="1" id="KW-0328">Glycosyltransferase</keyword>
<sequence length="367" mass="40917">MDFKINFLLFFSCQVIIILTLTQTIYCKQYNVSLTRVNKEIPLFNSQFQQSIFTYNYNPSYCPLYQNGKKVVDALMIRSQNTSGTKYGVKQSVVTFTTARGGLITDFDNIVFNNITDDDVTLAPSGPLDNYGVEDPRVVFREKDSTYYLLYTAAEQNSSGVFPRLALATSAEPYKKDSWKRYGALFPQLAESKSGSLLIRDGYDSPHYLFFGDSSIVNGLQFATSDNLLNWSLNPAVFFPIRPDSFDSKLVEAGPYPLQLSDGSYLFLYNSARVVGPTPKPGYDLEYNVGWAILDEENPTNVLQRCQQPLLSPVLAWEKGLDPYLGLTPNVVFLEGAMPLGNDKFLVFYGGADSVVGTAIVSVSILD</sequence>
<reference evidence="3" key="1">
    <citation type="submission" date="2022-10" db="EMBL/GenBank/DDBJ databases">
        <title>Novel sulphate-reducing endosymbionts in the free-living metamonad Anaeramoeba.</title>
        <authorList>
            <person name="Jerlstrom-Hultqvist J."/>
            <person name="Cepicka I."/>
            <person name="Gallot-Lavallee L."/>
            <person name="Salas-Leiva D."/>
            <person name="Curtis B.A."/>
            <person name="Zahonova K."/>
            <person name="Pipaliya S."/>
            <person name="Dacks J."/>
            <person name="Roger A.J."/>
        </authorList>
    </citation>
    <scope>NUCLEOTIDE SEQUENCE</scope>
    <source>
        <strain evidence="3">BMAN</strain>
    </source>
</reference>
<accession>A0A9Q0L731</accession>
<dbReference type="Pfam" id="PF04041">
    <property type="entry name" value="Glyco_hydro_130"/>
    <property type="match status" value="1"/>
</dbReference>
<gene>
    <name evidence="3" type="ORF">M0811_13133</name>
</gene>
<proteinExistence type="predicted"/>
<keyword evidence="2" id="KW-0808">Transferase</keyword>
<dbReference type="OrthoDB" id="21615at2759"/>
<dbReference type="Gene3D" id="2.115.10.20">
    <property type="entry name" value="Glycosyl hydrolase domain, family 43"/>
    <property type="match status" value="1"/>
</dbReference>
<evidence type="ECO:0000313" key="3">
    <source>
        <dbReference type="EMBL" id="KAJ5067263.1"/>
    </source>
</evidence>
<protein>
    <recommendedName>
        <fullName evidence="5">Glycosidase</fullName>
    </recommendedName>
</protein>
<evidence type="ECO:0000256" key="1">
    <source>
        <dbReference type="ARBA" id="ARBA00022676"/>
    </source>
</evidence>
<dbReference type="PANTHER" id="PTHR34106">
    <property type="entry name" value="GLYCOSIDASE"/>
    <property type="match status" value="1"/>
</dbReference>
<comment type="caution">
    <text evidence="3">The sequence shown here is derived from an EMBL/GenBank/DDBJ whole genome shotgun (WGS) entry which is preliminary data.</text>
</comment>
<dbReference type="InterPro" id="IPR023296">
    <property type="entry name" value="Glyco_hydro_beta-prop_sf"/>
</dbReference>